<evidence type="ECO:0000313" key="2">
    <source>
        <dbReference type="Proteomes" id="UP000293671"/>
    </source>
</evidence>
<reference evidence="1 2" key="1">
    <citation type="submission" date="2019-02" db="EMBL/GenBank/DDBJ databases">
        <title>Genomic Encyclopedia of Type Strains, Phase IV (KMG-IV): sequencing the most valuable type-strain genomes for metagenomic binning, comparative biology and taxonomic classification.</title>
        <authorList>
            <person name="Goeker M."/>
        </authorList>
    </citation>
    <scope>NUCLEOTIDE SEQUENCE [LARGE SCALE GENOMIC DNA]</scope>
    <source>
        <strain evidence="1 2">DSM 19570</strain>
    </source>
</reference>
<dbReference type="InterPro" id="IPR054233">
    <property type="entry name" value="DUF6958"/>
</dbReference>
<dbReference type="RefSeq" id="WP_130432508.1">
    <property type="nucleotide sequence ID" value="NZ_SHKP01000006.1"/>
</dbReference>
<proteinExistence type="predicted"/>
<protein>
    <submittedName>
        <fullName evidence="1">Uncharacterized protein</fullName>
    </submittedName>
</protein>
<dbReference type="AlphaFoldDB" id="A0A4V2FTG5"/>
<dbReference type="OrthoDB" id="7856862at2"/>
<dbReference type="Proteomes" id="UP000293671">
    <property type="component" value="Unassembled WGS sequence"/>
</dbReference>
<accession>A0A4V2FTG5</accession>
<dbReference type="Pfam" id="PF22278">
    <property type="entry name" value="DUF6958"/>
    <property type="match status" value="1"/>
</dbReference>
<comment type="caution">
    <text evidence="1">The sequence shown here is derived from an EMBL/GenBank/DDBJ whole genome shotgun (WGS) entry which is preliminary data.</text>
</comment>
<dbReference type="EMBL" id="SHKP01000006">
    <property type="protein sequence ID" value="RZT98085.1"/>
    <property type="molecule type" value="Genomic_DNA"/>
</dbReference>
<name>A0A4V2FTG5_9BURK</name>
<keyword evidence="2" id="KW-1185">Reference proteome</keyword>
<evidence type="ECO:0000313" key="1">
    <source>
        <dbReference type="EMBL" id="RZT98085.1"/>
    </source>
</evidence>
<organism evidence="1 2">
    <name type="scientific">Rivibacter subsaxonicus</name>
    <dbReference type="NCBI Taxonomy" id="457575"/>
    <lineage>
        <taxon>Bacteria</taxon>
        <taxon>Pseudomonadati</taxon>
        <taxon>Pseudomonadota</taxon>
        <taxon>Betaproteobacteria</taxon>
        <taxon>Burkholderiales</taxon>
        <taxon>Rivibacter</taxon>
    </lineage>
</organism>
<gene>
    <name evidence="1" type="ORF">EV670_2491</name>
</gene>
<sequence length="103" mass="11225">MSEADDKIAIQSITTPGRTERVNRAKYMAMRDALMAALPAERPGLSVAEAKEALLPHLPDDLFPGGAKAGWWLKAVQLDLEAKGLIQRAQGKPVRLFRSSSQV</sequence>